<evidence type="ECO:0000256" key="2">
    <source>
        <dbReference type="SAM" id="MobiDB-lite"/>
    </source>
</evidence>
<dbReference type="InterPro" id="IPR040225">
    <property type="entry name" value="GIL1-like"/>
</dbReference>
<reference evidence="5" key="1">
    <citation type="submission" date="2019-12" db="EMBL/GenBank/DDBJ databases">
        <authorList>
            <person name="Scholes J."/>
        </authorList>
    </citation>
    <scope>NUCLEOTIDE SEQUENCE</scope>
</reference>
<organism evidence="5 6">
    <name type="scientific">Striga hermonthica</name>
    <name type="common">Purple witchweed</name>
    <name type="synonym">Buchnera hermonthica</name>
    <dbReference type="NCBI Taxonomy" id="68872"/>
    <lineage>
        <taxon>Eukaryota</taxon>
        <taxon>Viridiplantae</taxon>
        <taxon>Streptophyta</taxon>
        <taxon>Embryophyta</taxon>
        <taxon>Tracheophyta</taxon>
        <taxon>Spermatophyta</taxon>
        <taxon>Magnoliopsida</taxon>
        <taxon>eudicotyledons</taxon>
        <taxon>Gunneridae</taxon>
        <taxon>Pentapetalae</taxon>
        <taxon>asterids</taxon>
        <taxon>lamiids</taxon>
        <taxon>Lamiales</taxon>
        <taxon>Orobanchaceae</taxon>
        <taxon>Buchnereae</taxon>
        <taxon>Striga</taxon>
    </lineage>
</organism>
<keyword evidence="1" id="KW-0175">Coiled coil</keyword>
<evidence type="ECO:0000259" key="3">
    <source>
        <dbReference type="Pfam" id="PF04859"/>
    </source>
</evidence>
<evidence type="ECO:0000313" key="5">
    <source>
        <dbReference type="EMBL" id="CAA0808440.1"/>
    </source>
</evidence>
<feature type="coiled-coil region" evidence="1">
    <location>
        <begin position="165"/>
        <end position="192"/>
    </location>
</feature>
<sequence length="452" mass="51053">MDSVKRSSVTPTKSRLARTFAKVLSFQAATGDDCIQKGKSRGKTNRDHQTKHAKTPSLDAENEKLKDHLINEAFLAKLFASLSSIKAAYAQMQSAQSPYDAEGIQTSDQTIVSELKNLSELKQHYLKNQINESSPEKALALAEIQEQKSLLKTYEVTSKKLDFQLKLKDSEITFLQEKLAEAESETKLLERNLNSSMQFSMPGGLRLSDLKTSHFATYHREVLKSVRAFVRLLVREMESARWDLDAAASSIEPGISFWNQAHKCFAFESFICRHMFHVFGPPDLLQHGPSSEKRDIRRESFAAFREMRSVDPTDYLARKPESPFALFCREKYLKLVHPKMEFSLFGNLEQRDNLVVGSGQVVLPETGFYSAFCEMAKRVWLLRCLGSCMEARVEIFQVAKGSRFSEVYMDSLSDDAFSLSGVGSGSYPRVAFTVVPGFTVGKTVIQCQVYLY</sequence>
<evidence type="ECO:0000259" key="4">
    <source>
        <dbReference type="Pfam" id="PF24994"/>
    </source>
</evidence>
<keyword evidence="6" id="KW-1185">Reference proteome</keyword>
<name>A0A9N7MKZ9_STRHE</name>
<gene>
    <name evidence="5" type="ORF">SHERM_10684</name>
</gene>
<dbReference type="GO" id="GO:0009639">
    <property type="term" value="P:response to red or far red light"/>
    <property type="evidence" value="ECO:0007669"/>
    <property type="project" value="InterPro"/>
</dbReference>
<dbReference type="PANTHER" id="PTHR31161">
    <property type="entry name" value="PROTEIN GRAVITROPIC IN THE LIGHT 1"/>
    <property type="match status" value="1"/>
</dbReference>
<dbReference type="Pfam" id="PF24994">
    <property type="entry name" value="GIL1_IRKI_C"/>
    <property type="match status" value="1"/>
</dbReference>
<dbReference type="InterPro" id="IPR056813">
    <property type="entry name" value="GIL1_IRKI_C"/>
</dbReference>
<dbReference type="OrthoDB" id="1915848at2759"/>
<evidence type="ECO:0000256" key="1">
    <source>
        <dbReference type="SAM" id="Coils"/>
    </source>
</evidence>
<feature type="region of interest" description="Disordered" evidence="2">
    <location>
        <begin position="34"/>
        <end position="60"/>
    </location>
</feature>
<dbReference type="AlphaFoldDB" id="A0A9N7MKZ9"/>
<feature type="domain" description="GIL1/IRKI C-terminal" evidence="4">
    <location>
        <begin position="395"/>
        <end position="450"/>
    </location>
</feature>
<dbReference type="Pfam" id="PF04859">
    <property type="entry name" value="DUF641"/>
    <property type="match status" value="1"/>
</dbReference>
<evidence type="ECO:0008006" key="7">
    <source>
        <dbReference type="Google" id="ProtNLM"/>
    </source>
</evidence>
<dbReference type="InterPro" id="IPR006943">
    <property type="entry name" value="DUF641_pln"/>
</dbReference>
<protein>
    <recommendedName>
        <fullName evidence="7">DUF641 domain-containing protein</fullName>
    </recommendedName>
</protein>
<dbReference type="GO" id="GO:0009959">
    <property type="term" value="P:negative gravitropism"/>
    <property type="evidence" value="ECO:0007669"/>
    <property type="project" value="InterPro"/>
</dbReference>
<dbReference type="Proteomes" id="UP001153555">
    <property type="component" value="Unassembled WGS sequence"/>
</dbReference>
<evidence type="ECO:0000313" key="6">
    <source>
        <dbReference type="Proteomes" id="UP001153555"/>
    </source>
</evidence>
<feature type="domain" description="DUF641" evidence="3">
    <location>
        <begin position="70"/>
        <end position="191"/>
    </location>
</feature>
<accession>A0A9N7MKZ9</accession>
<dbReference type="EMBL" id="CACSLK010003174">
    <property type="protein sequence ID" value="CAA0808440.1"/>
    <property type="molecule type" value="Genomic_DNA"/>
</dbReference>
<proteinExistence type="predicted"/>
<comment type="caution">
    <text evidence="5">The sequence shown here is derived from an EMBL/GenBank/DDBJ whole genome shotgun (WGS) entry which is preliminary data.</text>
</comment>